<feature type="compositionally biased region" description="Polar residues" evidence="1">
    <location>
        <begin position="36"/>
        <end position="46"/>
    </location>
</feature>
<sequence>MEKKHVLQTIKHIMQHKRDERLNLKFKDRQFPDSPHITQPQTTKPSMSEEGEAAPASGMSIGADPVPSLKDPNVGHAFKKLRQKLNSKTNNPKSR</sequence>
<accession>A0A6J5KWD9</accession>
<feature type="region of interest" description="Disordered" evidence="1">
    <location>
        <begin position="23"/>
        <end position="77"/>
    </location>
</feature>
<evidence type="ECO:0000256" key="1">
    <source>
        <dbReference type="SAM" id="MobiDB-lite"/>
    </source>
</evidence>
<reference evidence="2" key="1">
    <citation type="submission" date="2020-04" db="EMBL/GenBank/DDBJ databases">
        <authorList>
            <person name="Chiriac C."/>
            <person name="Salcher M."/>
            <person name="Ghai R."/>
            <person name="Kavagutti S V."/>
        </authorList>
    </citation>
    <scope>NUCLEOTIDE SEQUENCE</scope>
</reference>
<protein>
    <submittedName>
        <fullName evidence="2">Uncharacterized protein</fullName>
    </submittedName>
</protein>
<proteinExistence type="predicted"/>
<gene>
    <name evidence="2" type="ORF">UFOVP49_127</name>
</gene>
<name>A0A6J5KWD9_9CAUD</name>
<dbReference type="EMBL" id="LR796178">
    <property type="protein sequence ID" value="CAB4124289.1"/>
    <property type="molecule type" value="Genomic_DNA"/>
</dbReference>
<organism evidence="2">
    <name type="scientific">uncultured Caudovirales phage</name>
    <dbReference type="NCBI Taxonomy" id="2100421"/>
    <lineage>
        <taxon>Viruses</taxon>
        <taxon>Duplodnaviria</taxon>
        <taxon>Heunggongvirae</taxon>
        <taxon>Uroviricota</taxon>
        <taxon>Caudoviricetes</taxon>
        <taxon>Peduoviridae</taxon>
        <taxon>Maltschvirus</taxon>
        <taxon>Maltschvirus maltsch</taxon>
    </lineage>
</organism>
<evidence type="ECO:0000313" key="2">
    <source>
        <dbReference type="EMBL" id="CAB4124289.1"/>
    </source>
</evidence>